<keyword evidence="2" id="KW-1185">Reference proteome</keyword>
<dbReference type="RefSeq" id="XP_045959037.1">
    <property type="nucleotide sequence ID" value="XM_046102860.1"/>
</dbReference>
<evidence type="ECO:0000313" key="1">
    <source>
        <dbReference type="EMBL" id="KAH6654767.1"/>
    </source>
</evidence>
<evidence type="ECO:0000313" key="2">
    <source>
        <dbReference type="Proteomes" id="UP000758603"/>
    </source>
</evidence>
<sequence>MIRIGIHVAMLLIWVQQCWRGRQKRESLHAETIPSRWQRDALCDTYDFAGISCLAVFTKLKVLTVDISSLADCPIRLTIGCRPPVISNVLPESFEKLELIEKWWGKEVERMQNAALRQQKVRLFEAWMERLFQDLAFECQAGAFPFLRHMTFRPYPKFESSGSFRRSSGLDALRQMFRASGIKFVGEYHDGYNHVLGPYENDNWEGDEE</sequence>
<dbReference type="GeneID" id="70131752"/>
<proteinExistence type="predicted"/>
<gene>
    <name evidence="1" type="ORF">BKA67DRAFT_566179</name>
</gene>
<dbReference type="EMBL" id="JAGPXC010000004">
    <property type="protein sequence ID" value="KAH6654767.1"/>
    <property type="molecule type" value="Genomic_DNA"/>
</dbReference>
<reference evidence="1" key="1">
    <citation type="journal article" date="2021" name="Nat. Commun.">
        <title>Genetic determinants of endophytism in the Arabidopsis root mycobiome.</title>
        <authorList>
            <person name="Mesny F."/>
            <person name="Miyauchi S."/>
            <person name="Thiergart T."/>
            <person name="Pickel B."/>
            <person name="Atanasova L."/>
            <person name="Karlsson M."/>
            <person name="Huettel B."/>
            <person name="Barry K.W."/>
            <person name="Haridas S."/>
            <person name="Chen C."/>
            <person name="Bauer D."/>
            <person name="Andreopoulos W."/>
            <person name="Pangilinan J."/>
            <person name="LaButti K."/>
            <person name="Riley R."/>
            <person name="Lipzen A."/>
            <person name="Clum A."/>
            <person name="Drula E."/>
            <person name="Henrissat B."/>
            <person name="Kohler A."/>
            <person name="Grigoriev I.V."/>
            <person name="Martin F.M."/>
            <person name="Hacquard S."/>
        </authorList>
    </citation>
    <scope>NUCLEOTIDE SEQUENCE</scope>
    <source>
        <strain evidence="1">MPI-SDFR-AT-0073</strain>
    </source>
</reference>
<dbReference type="Proteomes" id="UP000758603">
    <property type="component" value="Unassembled WGS sequence"/>
</dbReference>
<dbReference type="AlphaFoldDB" id="A0A9P8ZXF0"/>
<protein>
    <submittedName>
        <fullName evidence="1">Uncharacterized protein</fullName>
    </submittedName>
</protein>
<organism evidence="1 2">
    <name type="scientific">Truncatella angustata</name>
    <dbReference type="NCBI Taxonomy" id="152316"/>
    <lineage>
        <taxon>Eukaryota</taxon>
        <taxon>Fungi</taxon>
        <taxon>Dikarya</taxon>
        <taxon>Ascomycota</taxon>
        <taxon>Pezizomycotina</taxon>
        <taxon>Sordariomycetes</taxon>
        <taxon>Xylariomycetidae</taxon>
        <taxon>Amphisphaeriales</taxon>
        <taxon>Sporocadaceae</taxon>
        <taxon>Truncatella</taxon>
    </lineage>
</organism>
<comment type="caution">
    <text evidence="1">The sequence shown here is derived from an EMBL/GenBank/DDBJ whole genome shotgun (WGS) entry which is preliminary data.</text>
</comment>
<name>A0A9P8ZXF0_9PEZI</name>
<accession>A0A9P8ZXF0</accession>